<reference evidence="2 3" key="1">
    <citation type="journal article" date="2021" name="Elife">
        <title>Chloroplast acquisition without the gene transfer in kleptoplastic sea slugs, Plakobranchus ocellatus.</title>
        <authorList>
            <person name="Maeda T."/>
            <person name="Takahashi S."/>
            <person name="Yoshida T."/>
            <person name="Shimamura S."/>
            <person name="Takaki Y."/>
            <person name="Nagai Y."/>
            <person name="Toyoda A."/>
            <person name="Suzuki Y."/>
            <person name="Arimoto A."/>
            <person name="Ishii H."/>
            <person name="Satoh N."/>
            <person name="Nishiyama T."/>
            <person name="Hasebe M."/>
            <person name="Maruyama T."/>
            <person name="Minagawa J."/>
            <person name="Obokata J."/>
            <person name="Shigenobu S."/>
        </authorList>
    </citation>
    <scope>NUCLEOTIDE SEQUENCE [LARGE SCALE GENOMIC DNA]</scope>
</reference>
<feature type="compositionally biased region" description="Acidic residues" evidence="1">
    <location>
        <begin position="149"/>
        <end position="160"/>
    </location>
</feature>
<gene>
    <name evidence="2" type="ORF">PoB_007251100</name>
</gene>
<feature type="region of interest" description="Disordered" evidence="1">
    <location>
        <begin position="116"/>
        <end position="160"/>
    </location>
</feature>
<evidence type="ECO:0000256" key="1">
    <source>
        <dbReference type="SAM" id="MobiDB-lite"/>
    </source>
</evidence>
<evidence type="ECO:0000313" key="2">
    <source>
        <dbReference type="EMBL" id="GFO46006.1"/>
    </source>
</evidence>
<protein>
    <submittedName>
        <fullName evidence="2">Uncharacterized protein</fullName>
    </submittedName>
</protein>
<keyword evidence="3" id="KW-1185">Reference proteome</keyword>
<feature type="compositionally biased region" description="Basic and acidic residues" evidence="1">
    <location>
        <begin position="116"/>
        <end position="148"/>
    </location>
</feature>
<sequence length="160" mass="17157">MAPFANCAVNKIFDICSNTCTDSDLLLVASSTLTLFGTCNKMPQLSHLSYILRQAHPSRSVAAVSKDFGVAHQTMLLKLCHLRLKQTEAGCFDVGAGGIKLDEKANQTRLLAEADETKLDSEAGETRLGAEADRSRLLAEADETRLGAEADELGAEADET</sequence>
<name>A0AAV4DQ93_9GAST</name>
<comment type="caution">
    <text evidence="2">The sequence shown here is derived from an EMBL/GenBank/DDBJ whole genome shotgun (WGS) entry which is preliminary data.</text>
</comment>
<accession>A0AAV4DQ93</accession>
<dbReference type="EMBL" id="BLXT01008132">
    <property type="protein sequence ID" value="GFO46006.1"/>
    <property type="molecule type" value="Genomic_DNA"/>
</dbReference>
<dbReference type="AlphaFoldDB" id="A0AAV4DQ93"/>
<organism evidence="2 3">
    <name type="scientific">Plakobranchus ocellatus</name>
    <dbReference type="NCBI Taxonomy" id="259542"/>
    <lineage>
        <taxon>Eukaryota</taxon>
        <taxon>Metazoa</taxon>
        <taxon>Spiralia</taxon>
        <taxon>Lophotrochozoa</taxon>
        <taxon>Mollusca</taxon>
        <taxon>Gastropoda</taxon>
        <taxon>Heterobranchia</taxon>
        <taxon>Euthyneura</taxon>
        <taxon>Panpulmonata</taxon>
        <taxon>Sacoglossa</taxon>
        <taxon>Placobranchoidea</taxon>
        <taxon>Plakobranchidae</taxon>
        <taxon>Plakobranchus</taxon>
    </lineage>
</organism>
<evidence type="ECO:0000313" key="3">
    <source>
        <dbReference type="Proteomes" id="UP000735302"/>
    </source>
</evidence>
<proteinExistence type="predicted"/>
<dbReference type="Proteomes" id="UP000735302">
    <property type="component" value="Unassembled WGS sequence"/>
</dbReference>